<comment type="subcellular location">
    <subcellularLocation>
        <location evidence="1">Nucleus</location>
    </subcellularLocation>
</comment>
<reference evidence="9 10" key="1">
    <citation type="submission" date="2025-05" db="UniProtKB">
        <authorList>
            <consortium name="RefSeq"/>
        </authorList>
    </citation>
    <scope>IDENTIFICATION</scope>
    <source>
        <tissue evidence="9 10">Whole Larva</tissue>
    </source>
</reference>
<evidence type="ECO:0000313" key="9">
    <source>
        <dbReference type="RefSeq" id="XP_017782510.1"/>
    </source>
</evidence>
<dbReference type="Pfam" id="PF05712">
    <property type="entry name" value="MRG"/>
    <property type="match status" value="1"/>
</dbReference>
<feature type="domain" description="Chromo" evidence="7">
    <location>
        <begin position="11"/>
        <end position="90"/>
    </location>
</feature>
<evidence type="ECO:0000256" key="6">
    <source>
        <dbReference type="SAM" id="MobiDB-lite"/>
    </source>
</evidence>
<evidence type="ECO:0000256" key="3">
    <source>
        <dbReference type="ARBA" id="ARBA00023015"/>
    </source>
</evidence>
<dbReference type="SUPFAM" id="SSF54160">
    <property type="entry name" value="Chromo domain-like"/>
    <property type="match status" value="1"/>
</dbReference>
<dbReference type="PANTHER" id="PTHR10880">
    <property type="entry name" value="MORTALITY FACTOR 4-LIKE PROTEIN"/>
    <property type="match status" value="1"/>
</dbReference>
<dbReference type="InterPro" id="IPR008676">
    <property type="entry name" value="MRG"/>
</dbReference>
<organism evidence="8 9">
    <name type="scientific">Nicrophorus vespilloides</name>
    <name type="common">Boreal carrion beetle</name>
    <dbReference type="NCBI Taxonomy" id="110193"/>
    <lineage>
        <taxon>Eukaryota</taxon>
        <taxon>Metazoa</taxon>
        <taxon>Ecdysozoa</taxon>
        <taxon>Arthropoda</taxon>
        <taxon>Hexapoda</taxon>
        <taxon>Insecta</taxon>
        <taxon>Pterygota</taxon>
        <taxon>Neoptera</taxon>
        <taxon>Endopterygota</taxon>
        <taxon>Coleoptera</taxon>
        <taxon>Polyphaga</taxon>
        <taxon>Staphyliniformia</taxon>
        <taxon>Silphidae</taxon>
        <taxon>Nicrophorinae</taxon>
        <taxon>Nicrophorus</taxon>
    </lineage>
</organism>
<name>A0ABM1N6R0_NICVS</name>
<keyword evidence="2" id="KW-0156">Chromatin regulator</keyword>
<sequence>MVSTRGLKLKFFEGEKVLCYEPDPTKAKVLYESKVKDVVINKDPKGKKSVEYLIHFRGWNSSWDRCVSEEFILKDTVENRQLQKDLADKSKLQFGSYLYRKERKKHSRSKSDRVAASSEDGSCGSPAADDVDDMRGGSSSCSDSESVEEDESIPLEITDELRERLEFDYNLVHQHGRIHKLPAEPNIITILEIFWKHYATSQKYGDSGEKGRHRTAAAYNNGVKIKPEIIQRNVNVCQEVLDGVRIYFDFFLSDLLLYNNERGQTEVKQAHFLPKNKVKLEPIKMETEDQEYAHLPNFEDEEIFIHNDNDMLQRPISRRRTLRSYRSLDTSSNGSANSDNSTLKPSSSVNNTEPVPVMLRIPTWRALPDYIYLQRPPPPSLLYGATHLTRLFVKIPDLLNSTNFQEAKQKVLLRHLENLIDFLTDHKEWFGEKCYVEQPTN</sequence>
<evidence type="ECO:0000313" key="8">
    <source>
        <dbReference type="Proteomes" id="UP000695000"/>
    </source>
</evidence>
<dbReference type="Gene3D" id="2.30.30.140">
    <property type="match status" value="1"/>
</dbReference>
<keyword evidence="4" id="KW-0804">Transcription</keyword>
<dbReference type="InterPro" id="IPR038217">
    <property type="entry name" value="MRG_C_sf"/>
</dbReference>
<dbReference type="RefSeq" id="XP_017782512.1">
    <property type="nucleotide sequence ID" value="XM_017927023.1"/>
</dbReference>
<feature type="compositionally biased region" description="Polar residues" evidence="6">
    <location>
        <begin position="333"/>
        <end position="352"/>
    </location>
</feature>
<keyword evidence="8" id="KW-1185">Reference proteome</keyword>
<dbReference type="Proteomes" id="UP000695000">
    <property type="component" value="Unplaced"/>
</dbReference>
<protein>
    <submittedName>
        <fullName evidence="9 10">Male-specific lethal 3 homolog isoform X1</fullName>
    </submittedName>
</protein>
<dbReference type="GeneID" id="108566903"/>
<evidence type="ECO:0000256" key="5">
    <source>
        <dbReference type="ARBA" id="ARBA00023242"/>
    </source>
</evidence>
<evidence type="ECO:0000313" key="10">
    <source>
        <dbReference type="RefSeq" id="XP_017782512.1"/>
    </source>
</evidence>
<dbReference type="InterPro" id="IPR000953">
    <property type="entry name" value="Chromo/chromo_shadow_dom"/>
</dbReference>
<evidence type="ECO:0000256" key="4">
    <source>
        <dbReference type="ARBA" id="ARBA00023163"/>
    </source>
</evidence>
<proteinExistence type="predicted"/>
<feature type="region of interest" description="Disordered" evidence="6">
    <location>
        <begin position="103"/>
        <end position="153"/>
    </location>
</feature>
<dbReference type="InterPro" id="IPR016197">
    <property type="entry name" value="Chromo-like_dom_sf"/>
</dbReference>
<dbReference type="PROSITE" id="PS51640">
    <property type="entry name" value="MRG"/>
    <property type="match status" value="1"/>
</dbReference>
<evidence type="ECO:0000256" key="1">
    <source>
        <dbReference type="ARBA" id="ARBA00004123"/>
    </source>
</evidence>
<dbReference type="Pfam" id="PF22732">
    <property type="entry name" value="MSL3_chromo-like"/>
    <property type="match status" value="1"/>
</dbReference>
<evidence type="ECO:0000256" key="2">
    <source>
        <dbReference type="ARBA" id="ARBA00022853"/>
    </source>
</evidence>
<dbReference type="Gene3D" id="1.10.274.30">
    <property type="entry name" value="MRG domain"/>
    <property type="match status" value="1"/>
</dbReference>
<dbReference type="PANTHER" id="PTHR10880:SF15">
    <property type="entry name" value="MSL COMPLEX SUBUNIT 3"/>
    <property type="match status" value="1"/>
</dbReference>
<dbReference type="InterPro" id="IPR026541">
    <property type="entry name" value="MRG_dom"/>
</dbReference>
<keyword evidence="5" id="KW-0539">Nucleus</keyword>
<dbReference type="RefSeq" id="XP_017782510.1">
    <property type="nucleotide sequence ID" value="XM_017927021.1"/>
</dbReference>
<feature type="region of interest" description="Disordered" evidence="6">
    <location>
        <begin position="325"/>
        <end position="352"/>
    </location>
</feature>
<dbReference type="InterPro" id="IPR053820">
    <property type="entry name" value="MSL3_chromo-like"/>
</dbReference>
<dbReference type="SMART" id="SM00298">
    <property type="entry name" value="CHROMO"/>
    <property type="match status" value="1"/>
</dbReference>
<accession>A0ABM1N6R0</accession>
<evidence type="ECO:0000259" key="7">
    <source>
        <dbReference type="SMART" id="SM00298"/>
    </source>
</evidence>
<keyword evidence="3" id="KW-0805">Transcription regulation</keyword>
<gene>
    <name evidence="9 10" type="primary">LOC108566903</name>
</gene>